<keyword evidence="1" id="KW-1133">Transmembrane helix</keyword>
<keyword evidence="1" id="KW-0472">Membrane</keyword>
<accession>A0A284QMG0</accession>
<dbReference type="Gene3D" id="3.20.20.140">
    <property type="entry name" value="Metal-dependent hydrolases"/>
    <property type="match status" value="1"/>
</dbReference>
<dbReference type="PANTHER" id="PTHR22642:SF2">
    <property type="entry name" value="PROTEIN LONG AFTER FAR-RED 3"/>
    <property type="match status" value="1"/>
</dbReference>
<dbReference type="OMA" id="FDIACHA"/>
<organism evidence="3 4">
    <name type="scientific">Armillaria ostoyae</name>
    <name type="common">Armillaria root rot fungus</name>
    <dbReference type="NCBI Taxonomy" id="47428"/>
    <lineage>
        <taxon>Eukaryota</taxon>
        <taxon>Fungi</taxon>
        <taxon>Dikarya</taxon>
        <taxon>Basidiomycota</taxon>
        <taxon>Agaricomycotina</taxon>
        <taxon>Agaricomycetes</taxon>
        <taxon>Agaricomycetidae</taxon>
        <taxon>Agaricales</taxon>
        <taxon>Marasmiineae</taxon>
        <taxon>Physalacriaceae</taxon>
        <taxon>Armillaria</taxon>
    </lineage>
</organism>
<dbReference type="InterPro" id="IPR033932">
    <property type="entry name" value="YtcJ-like"/>
</dbReference>
<dbReference type="SUPFAM" id="SSF51338">
    <property type="entry name" value="Composite domain of metallo-dependent hydrolases"/>
    <property type="match status" value="1"/>
</dbReference>
<name>A0A284QMG0_ARMOS</name>
<evidence type="ECO:0000259" key="2">
    <source>
        <dbReference type="Pfam" id="PF07969"/>
    </source>
</evidence>
<dbReference type="InterPro" id="IPR032466">
    <property type="entry name" value="Metal_Hydrolase"/>
</dbReference>
<dbReference type="Pfam" id="PF07969">
    <property type="entry name" value="Amidohydro_3"/>
    <property type="match status" value="1"/>
</dbReference>
<dbReference type="InterPro" id="IPR011059">
    <property type="entry name" value="Metal-dep_hydrolase_composite"/>
</dbReference>
<dbReference type="Gene3D" id="3.10.310.70">
    <property type="match status" value="1"/>
</dbReference>
<dbReference type="PANTHER" id="PTHR22642">
    <property type="entry name" value="IMIDAZOLONEPROPIONASE"/>
    <property type="match status" value="1"/>
</dbReference>
<dbReference type="GO" id="GO:0016810">
    <property type="term" value="F:hydrolase activity, acting on carbon-nitrogen (but not peptide) bonds"/>
    <property type="evidence" value="ECO:0007669"/>
    <property type="project" value="InterPro"/>
</dbReference>
<reference evidence="4" key="1">
    <citation type="journal article" date="2017" name="Nat. Ecol. Evol.">
        <title>Genome expansion and lineage-specific genetic innovations in the forest pathogenic fungi Armillaria.</title>
        <authorList>
            <person name="Sipos G."/>
            <person name="Prasanna A.N."/>
            <person name="Walter M.C."/>
            <person name="O'Connor E."/>
            <person name="Balint B."/>
            <person name="Krizsan K."/>
            <person name="Kiss B."/>
            <person name="Hess J."/>
            <person name="Varga T."/>
            <person name="Slot J."/>
            <person name="Riley R."/>
            <person name="Boka B."/>
            <person name="Rigling D."/>
            <person name="Barry K."/>
            <person name="Lee J."/>
            <person name="Mihaltcheva S."/>
            <person name="LaButti K."/>
            <person name="Lipzen A."/>
            <person name="Waldron R."/>
            <person name="Moloney N.M."/>
            <person name="Sperisen C."/>
            <person name="Kredics L."/>
            <person name="Vagvoelgyi C."/>
            <person name="Patrignani A."/>
            <person name="Fitzpatrick D."/>
            <person name="Nagy I."/>
            <person name="Doyle S."/>
            <person name="Anderson J.B."/>
            <person name="Grigoriev I.V."/>
            <person name="Gueldener U."/>
            <person name="Muensterkoetter M."/>
            <person name="Nagy L.G."/>
        </authorList>
    </citation>
    <scope>NUCLEOTIDE SEQUENCE [LARGE SCALE GENOMIC DNA]</scope>
    <source>
        <strain evidence="4">C18/9</strain>
    </source>
</reference>
<sequence length="623" mass="69127">MPVKGEADCRKDFDDKRIFSQQTSLRRLLVLGAVLLATLGFFLRKRFALETAQSYALCSTNGKQIHLVDEQNSQVECLVVRGSYIQDVGDLADIQQRWTYNQEKALPVYHAKPGSIIVPGMSDSHAHILEYGASRIIPLEQGQTIKEVVKSVRDYIVSDPDINNNKSKLVQGWGWDHTVWPEGRWPNADDLDADPVIHGRPVILQSKDGHAIWVSRATLNDNGPYPEHVEGGLFIDNAQDLIHKPEATDADLNGLFSITVRDALASGLTSIHDAALAPESLTFFKRKAEEGTLPIRIYGMTYFNESGEYWGDRIVPLINAGNGRLHCRSVKMFADGALRTGGAALYEPYTDNPSTNGVMRMPPEMINKVIPRFLQDGWQVNVHAIGDRANGIVLDAFEKALSGVDVPTLRPRLEHAQLLTEADMKRVGKLGVIASVQPTHVIDDMWYAEERLGERVKRLYAFRSLVDNKAKITLGSDAPVEGINPLAGFYAAITRLSKDGTSPRGPGGWFPEQRLTRQEALRGMTIDPAYASFTESTLGSLVPGKRADFVILSQDIMSVAVDKILETRVVATVLDGRPVYGFIRHFWALGDHRFPDSYPNSQSFDETLSGQRHNPVLESNCFA</sequence>
<dbReference type="AlphaFoldDB" id="A0A284QMG0"/>
<protein>
    <recommendedName>
        <fullName evidence="2">Amidohydrolase 3 domain-containing protein</fullName>
    </recommendedName>
</protein>
<dbReference type="SUPFAM" id="SSF51556">
    <property type="entry name" value="Metallo-dependent hydrolases"/>
    <property type="match status" value="1"/>
</dbReference>
<gene>
    <name evidence="3" type="ORF">ARMOST_00896</name>
</gene>
<keyword evidence="4" id="KW-1185">Reference proteome</keyword>
<dbReference type="Proteomes" id="UP000219338">
    <property type="component" value="Unassembled WGS sequence"/>
</dbReference>
<dbReference type="Gene3D" id="2.30.40.10">
    <property type="entry name" value="Urease, subunit C, domain 1"/>
    <property type="match status" value="1"/>
</dbReference>
<evidence type="ECO:0000256" key="1">
    <source>
        <dbReference type="SAM" id="Phobius"/>
    </source>
</evidence>
<feature type="transmembrane region" description="Helical" evidence="1">
    <location>
        <begin position="25"/>
        <end position="43"/>
    </location>
</feature>
<proteinExistence type="predicted"/>
<dbReference type="CDD" id="cd01300">
    <property type="entry name" value="YtcJ_like"/>
    <property type="match status" value="1"/>
</dbReference>
<dbReference type="STRING" id="47428.A0A284QMG0"/>
<dbReference type="InterPro" id="IPR013108">
    <property type="entry name" value="Amidohydro_3"/>
</dbReference>
<feature type="domain" description="Amidohydrolase 3" evidence="2">
    <location>
        <begin position="114"/>
        <end position="580"/>
    </location>
</feature>
<evidence type="ECO:0000313" key="3">
    <source>
        <dbReference type="EMBL" id="SJK97643.1"/>
    </source>
</evidence>
<evidence type="ECO:0000313" key="4">
    <source>
        <dbReference type="Proteomes" id="UP000219338"/>
    </source>
</evidence>
<keyword evidence="1" id="KW-0812">Transmembrane</keyword>
<dbReference type="OrthoDB" id="3501663at2759"/>
<dbReference type="EMBL" id="FUEG01000001">
    <property type="protein sequence ID" value="SJK97643.1"/>
    <property type="molecule type" value="Genomic_DNA"/>
</dbReference>